<feature type="transmembrane region" description="Helical" evidence="7">
    <location>
        <begin position="115"/>
        <end position="137"/>
    </location>
</feature>
<dbReference type="KEGG" id="pib:BBD41_27635"/>
<keyword evidence="5 7" id="KW-1133">Transmembrane helix</keyword>
<dbReference type="EMBL" id="MRVI01000001">
    <property type="protein sequence ID" value="OOC61800.1"/>
    <property type="molecule type" value="Genomic_DNA"/>
</dbReference>
<dbReference type="InterPro" id="IPR035906">
    <property type="entry name" value="MetI-like_sf"/>
</dbReference>
<keyword evidence="11" id="KW-1185">Reference proteome</keyword>
<feature type="transmembrane region" description="Helical" evidence="7">
    <location>
        <begin position="191"/>
        <end position="217"/>
    </location>
</feature>
<name>A0A1B2E7T8_9BACL</name>
<accession>A0A1B2E7T8</accession>
<comment type="subcellular location">
    <subcellularLocation>
        <location evidence="1 7">Cell membrane</location>
        <topology evidence="1 7">Multi-pass membrane protein</topology>
    </subcellularLocation>
</comment>
<dbReference type="EMBL" id="CP016809">
    <property type="protein sequence ID" value="ANY76046.1"/>
    <property type="molecule type" value="Genomic_DNA"/>
</dbReference>
<dbReference type="SUPFAM" id="SSF161098">
    <property type="entry name" value="MetI-like"/>
    <property type="match status" value="1"/>
</dbReference>
<evidence type="ECO:0000313" key="10">
    <source>
        <dbReference type="EMBL" id="OOC61800.1"/>
    </source>
</evidence>
<dbReference type="Proteomes" id="UP000189059">
    <property type="component" value="Unassembled WGS sequence"/>
</dbReference>
<evidence type="ECO:0000256" key="2">
    <source>
        <dbReference type="ARBA" id="ARBA00022448"/>
    </source>
</evidence>
<comment type="similarity">
    <text evidence="7">Belongs to the binding-protein-dependent transport system permease family.</text>
</comment>
<evidence type="ECO:0000256" key="1">
    <source>
        <dbReference type="ARBA" id="ARBA00004651"/>
    </source>
</evidence>
<keyword evidence="2 7" id="KW-0813">Transport</keyword>
<evidence type="ECO:0000256" key="6">
    <source>
        <dbReference type="ARBA" id="ARBA00023136"/>
    </source>
</evidence>
<proteinExistence type="inferred from homology"/>
<organism evidence="9">
    <name type="scientific">Paenibacillus ihbetae</name>
    <dbReference type="NCBI Taxonomy" id="1870820"/>
    <lineage>
        <taxon>Bacteria</taxon>
        <taxon>Bacillati</taxon>
        <taxon>Bacillota</taxon>
        <taxon>Bacilli</taxon>
        <taxon>Bacillales</taxon>
        <taxon>Paenibacillaceae</taxon>
        <taxon>Paenibacillus</taxon>
    </lineage>
</organism>
<keyword evidence="3" id="KW-1003">Cell membrane</keyword>
<feature type="transmembrane region" description="Helical" evidence="7">
    <location>
        <begin position="20"/>
        <end position="40"/>
    </location>
</feature>
<dbReference type="PANTHER" id="PTHR43744">
    <property type="entry name" value="ABC TRANSPORTER PERMEASE PROTEIN MG189-RELATED-RELATED"/>
    <property type="match status" value="1"/>
</dbReference>
<reference evidence="9" key="1">
    <citation type="submission" date="2016-08" db="EMBL/GenBank/DDBJ databases">
        <title>Complete Genome Seqeunce of Paenibacillus sp. nov. IHBB 9852 from high altitute lake of Indian trans-Himalayas.</title>
        <authorList>
            <person name="Kiran S."/>
            <person name="Swarnkar M.K."/>
            <person name="Rana A."/>
            <person name="Tewari R."/>
            <person name="Gulati A."/>
        </authorList>
    </citation>
    <scope>NUCLEOTIDE SEQUENCE [LARGE SCALE GENOMIC DNA]</scope>
    <source>
        <strain evidence="9">IHBB 9852</strain>
    </source>
</reference>
<protein>
    <submittedName>
        <fullName evidence="9">Sugar ABC transporter permease</fullName>
    </submittedName>
</protein>
<evidence type="ECO:0000256" key="5">
    <source>
        <dbReference type="ARBA" id="ARBA00022989"/>
    </source>
</evidence>
<evidence type="ECO:0000256" key="7">
    <source>
        <dbReference type="RuleBase" id="RU363032"/>
    </source>
</evidence>
<dbReference type="GO" id="GO:0005886">
    <property type="term" value="C:plasma membrane"/>
    <property type="evidence" value="ECO:0007669"/>
    <property type="project" value="UniProtKB-SubCell"/>
</dbReference>
<dbReference type="PROSITE" id="PS50928">
    <property type="entry name" value="ABC_TM1"/>
    <property type="match status" value="1"/>
</dbReference>
<dbReference type="GO" id="GO:0055085">
    <property type="term" value="P:transmembrane transport"/>
    <property type="evidence" value="ECO:0007669"/>
    <property type="project" value="InterPro"/>
</dbReference>
<evidence type="ECO:0000256" key="4">
    <source>
        <dbReference type="ARBA" id="ARBA00022692"/>
    </source>
</evidence>
<feature type="transmembrane region" description="Helical" evidence="7">
    <location>
        <begin position="252"/>
        <end position="273"/>
    </location>
</feature>
<dbReference type="InterPro" id="IPR000515">
    <property type="entry name" value="MetI-like"/>
</dbReference>
<feature type="transmembrane region" description="Helical" evidence="7">
    <location>
        <begin position="149"/>
        <end position="170"/>
    </location>
</feature>
<dbReference type="CDD" id="cd06261">
    <property type="entry name" value="TM_PBP2"/>
    <property type="match status" value="1"/>
</dbReference>
<sequence length="288" mass="32254">MGLPGLGGIIVRRERWTDLWSLLLLLFGSIFMVAPFIWTISTSLKDRRNVFEIPPQWIPDPFTFGNYAKVWQESPLLNGFMNSLIIVVIVLTVGMLVSAMSAYAFGKFEFPYKGVLFLGLLGTMMIPYSVVMIPQYIGFSRLDWVDTLLPLIIPGLFGNIVVIFFIRQYLQSAMPTELIEAAKIDGSSFPGIFFKIALPIMKPALAAQAALSFMGIWNDFLGPLIYLHTPEKQTIQVLIASMQAMYIGQSDYPMIMAAAIIAMVPVIIVFFFCQRYFIESMAISGIKG</sequence>
<evidence type="ECO:0000313" key="9">
    <source>
        <dbReference type="EMBL" id="ANY76046.1"/>
    </source>
</evidence>
<feature type="transmembrane region" description="Helical" evidence="7">
    <location>
        <begin position="80"/>
        <end position="103"/>
    </location>
</feature>
<dbReference type="Gene3D" id="1.10.3720.10">
    <property type="entry name" value="MetI-like"/>
    <property type="match status" value="1"/>
</dbReference>
<keyword evidence="6 7" id="KW-0472">Membrane</keyword>
<feature type="domain" description="ABC transmembrane type-1" evidence="8">
    <location>
        <begin position="80"/>
        <end position="273"/>
    </location>
</feature>
<dbReference type="PANTHER" id="PTHR43744:SF12">
    <property type="entry name" value="ABC TRANSPORTER PERMEASE PROTEIN MG189-RELATED"/>
    <property type="match status" value="1"/>
</dbReference>
<dbReference type="AlphaFoldDB" id="A0A1B2E7T8"/>
<dbReference type="Pfam" id="PF00528">
    <property type="entry name" value="BPD_transp_1"/>
    <property type="match status" value="1"/>
</dbReference>
<evidence type="ECO:0000256" key="3">
    <source>
        <dbReference type="ARBA" id="ARBA00022475"/>
    </source>
</evidence>
<reference evidence="10 11" key="2">
    <citation type="submission" date="2016-12" db="EMBL/GenBank/DDBJ databases">
        <title>Genome sequencing and description of Paenibacillus sp. nov. from high altitude lake in the Indian Trans- Himalayas.</title>
        <authorList>
            <person name="Kiran S."/>
            <person name="Swarnkar M.K."/>
            <person name="Rana A."/>
            <person name="Tewari R."/>
            <person name="Gulati A."/>
        </authorList>
    </citation>
    <scope>NUCLEOTIDE SEQUENCE [LARGE SCALE GENOMIC DNA]</scope>
    <source>
        <strain evidence="10 11">IHBB 9951</strain>
    </source>
</reference>
<evidence type="ECO:0000313" key="11">
    <source>
        <dbReference type="Proteomes" id="UP000189059"/>
    </source>
</evidence>
<keyword evidence="4 7" id="KW-0812">Transmembrane</keyword>
<gene>
    <name evidence="10" type="ORF">BBD40_08005</name>
    <name evidence="9" type="ORF">BBD41_27635</name>
</gene>
<dbReference type="RefSeq" id="WP_397311260.1">
    <property type="nucleotide sequence ID" value="NZ_CP016809.1"/>
</dbReference>
<evidence type="ECO:0000259" key="8">
    <source>
        <dbReference type="PROSITE" id="PS50928"/>
    </source>
</evidence>